<evidence type="ECO:0000259" key="3">
    <source>
        <dbReference type="Pfam" id="PF07282"/>
    </source>
</evidence>
<gene>
    <name evidence="4" type="ORF">SeMB42_g06789</name>
</gene>
<evidence type="ECO:0000313" key="4">
    <source>
        <dbReference type="EMBL" id="TPX37932.1"/>
    </source>
</evidence>
<dbReference type="VEuPathDB" id="FungiDB:SeMB42_g06789"/>
<evidence type="ECO:0000313" key="5">
    <source>
        <dbReference type="Proteomes" id="UP000317494"/>
    </source>
</evidence>
<dbReference type="AlphaFoldDB" id="A0A507CE84"/>
<name>A0A507CE84_9FUNG</name>
<proteinExistence type="predicted"/>
<protein>
    <recommendedName>
        <fullName evidence="3">Cas12f1-like TNB domain-containing protein</fullName>
    </recommendedName>
</protein>
<feature type="region of interest" description="Disordered" evidence="2">
    <location>
        <begin position="211"/>
        <end position="246"/>
    </location>
</feature>
<reference evidence="4 5" key="1">
    <citation type="journal article" date="2019" name="Sci. Rep.">
        <title>Comparative genomics of chytrid fungi reveal insights into the obligate biotrophic and pathogenic lifestyle of Synchytrium endobioticum.</title>
        <authorList>
            <person name="van de Vossenberg B.T.L.H."/>
            <person name="Warris S."/>
            <person name="Nguyen H.D.T."/>
            <person name="van Gent-Pelzer M.P.E."/>
            <person name="Joly D.L."/>
            <person name="van de Geest H.C."/>
            <person name="Bonants P.J.M."/>
            <person name="Smith D.S."/>
            <person name="Levesque C.A."/>
            <person name="van der Lee T.A.J."/>
        </authorList>
    </citation>
    <scope>NUCLEOTIDE SEQUENCE [LARGE SCALE GENOMIC DNA]</scope>
    <source>
        <strain evidence="4 5">MB42</strain>
    </source>
</reference>
<feature type="domain" description="Cas12f1-like TNB" evidence="3">
    <location>
        <begin position="452"/>
        <end position="507"/>
    </location>
</feature>
<dbReference type="GO" id="GO:0003677">
    <property type="term" value="F:DNA binding"/>
    <property type="evidence" value="ECO:0007669"/>
    <property type="project" value="UniProtKB-KW"/>
</dbReference>
<comment type="caution">
    <text evidence="4">The sequence shown here is derived from an EMBL/GenBank/DDBJ whole genome shotgun (WGS) entry which is preliminary data.</text>
</comment>
<evidence type="ECO:0000256" key="1">
    <source>
        <dbReference type="ARBA" id="ARBA00023125"/>
    </source>
</evidence>
<organism evidence="4 5">
    <name type="scientific">Synchytrium endobioticum</name>
    <dbReference type="NCBI Taxonomy" id="286115"/>
    <lineage>
        <taxon>Eukaryota</taxon>
        <taxon>Fungi</taxon>
        <taxon>Fungi incertae sedis</taxon>
        <taxon>Chytridiomycota</taxon>
        <taxon>Chytridiomycota incertae sedis</taxon>
        <taxon>Chytridiomycetes</taxon>
        <taxon>Synchytriales</taxon>
        <taxon>Synchytriaceae</taxon>
        <taxon>Synchytrium</taxon>
    </lineage>
</organism>
<keyword evidence="5" id="KW-1185">Reference proteome</keyword>
<dbReference type="EMBL" id="QEAN01000408">
    <property type="protein sequence ID" value="TPX37932.1"/>
    <property type="molecule type" value="Genomic_DNA"/>
</dbReference>
<dbReference type="Proteomes" id="UP000317494">
    <property type="component" value="Unassembled WGS sequence"/>
</dbReference>
<feature type="compositionally biased region" description="Polar residues" evidence="2">
    <location>
        <begin position="225"/>
        <end position="238"/>
    </location>
</feature>
<evidence type="ECO:0000256" key="2">
    <source>
        <dbReference type="SAM" id="MobiDB-lite"/>
    </source>
</evidence>
<dbReference type="Pfam" id="PF07282">
    <property type="entry name" value="Cas12f1-like_TNB"/>
    <property type="match status" value="1"/>
</dbReference>
<feature type="region of interest" description="Disordered" evidence="2">
    <location>
        <begin position="519"/>
        <end position="545"/>
    </location>
</feature>
<keyword evidence="1" id="KW-0238">DNA-binding</keyword>
<accession>A0A507CE84</accession>
<sequence>MAFYEGVQTLAMPKFTRGGYIFQLVKKQQVLERLGLEPFALPVLGIVSGNDYVPNVPGLAIRRNVELLKQLQTHQRTSKELLDAYVIATDADSLGYDFTSAYNVFLEFNEGHNINVDVDDPMDRLDIIERIDRAREQMYITRHQRQPSFPTHSRRYQYNLCRPLQHPSECTRYTYTEIDTSELLRSERGVPEQKKISPKVQLSHQTYVPPLKKSKKPKEKRAGYVTSTRKARTISTPNEQKKSRKNTGATLRMKHLGLNDDDEVDADQRINILHNSILTNVVKISVIAKGLRKPPPNSGLVLADLSALDDLESRDVEWVLGVDLGEKCLVGCPNRRFNDWNHRHKDDDQCRKERILTRRNDEASADYLNRFIGGYGVARRYYREKSYLRMEWDAKKASKGEWDMAINKMLEMVDCTIGRKVQDGRNVVVAFGTGEFESKKSRHTAFLKYFVNRVSSLGLRIVGVDEYFTSKKCPRCGLFVEMMTLRSLYCRGCHMYYHRDEMAGENIVNVVMEYVKSGDRPEYLQPPPPPSSQSSRKTTNKRRRH</sequence>
<dbReference type="InterPro" id="IPR010095">
    <property type="entry name" value="Cas12f1-like_TNB"/>
</dbReference>